<dbReference type="AlphaFoldDB" id="A0A0R3D9J6"/>
<dbReference type="STRING" id="989370.AOQ71_26085"/>
<proteinExistence type="predicted"/>
<feature type="domain" description="Tc1-like transposase DDE" evidence="1">
    <location>
        <begin position="74"/>
        <end position="107"/>
    </location>
</feature>
<evidence type="ECO:0000313" key="2">
    <source>
        <dbReference type="EMBL" id="KRQ06483.1"/>
    </source>
</evidence>
<evidence type="ECO:0000313" key="3">
    <source>
        <dbReference type="Proteomes" id="UP000051936"/>
    </source>
</evidence>
<evidence type="ECO:0000259" key="1">
    <source>
        <dbReference type="Pfam" id="PF13358"/>
    </source>
</evidence>
<keyword evidence="3" id="KW-1185">Reference proteome</keyword>
<dbReference type="Pfam" id="PF13358">
    <property type="entry name" value="DDE_3"/>
    <property type="match status" value="1"/>
</dbReference>
<reference evidence="2 3" key="1">
    <citation type="submission" date="2015-09" db="EMBL/GenBank/DDBJ databases">
        <title>Draft Genome Sequence of Bradyrhizobium manausense Strain BR 3351T, a Novel Symbiotic Nitrogen-Fixing Alphaproteobacterium Isolated from Brazilian Amazon Rain Forest.</title>
        <authorList>
            <person name="De Araujo J.L."/>
            <person name="Zilli J.E."/>
        </authorList>
    </citation>
    <scope>NUCLEOTIDE SEQUENCE [LARGE SCALE GENOMIC DNA]</scope>
    <source>
        <strain evidence="2 3">BR3351</strain>
    </source>
</reference>
<gene>
    <name evidence="2" type="ORF">AOQ71_26085</name>
</gene>
<dbReference type="Proteomes" id="UP000051936">
    <property type="component" value="Unassembled WGS sequence"/>
</dbReference>
<accession>A0A0R3D9J6</accession>
<dbReference type="OrthoDB" id="565387at2"/>
<dbReference type="GO" id="GO:0003676">
    <property type="term" value="F:nucleic acid binding"/>
    <property type="evidence" value="ECO:0007669"/>
    <property type="project" value="InterPro"/>
</dbReference>
<sequence>MTESMSLVHRSADRRRELSHPRGFFCPSLDPASWITSAVTVAKPFANSSVRSCAKLPRGNQGDSASHPDCCAIAKLFFLPKYSPDQNPIEQVFAKLKHLLRRVSARAVDAVCTAIGRALDAFMAATTPNIQAIEPNLVVYHSDFDSLAVVVWRDKQGFFRIFGAGCGIHGQFE</sequence>
<dbReference type="Gene3D" id="3.30.420.10">
    <property type="entry name" value="Ribonuclease H-like superfamily/Ribonuclease H"/>
    <property type="match status" value="1"/>
</dbReference>
<dbReference type="InterPro" id="IPR036397">
    <property type="entry name" value="RNaseH_sf"/>
</dbReference>
<protein>
    <recommendedName>
        <fullName evidence="1">Tc1-like transposase DDE domain-containing protein</fullName>
    </recommendedName>
</protein>
<dbReference type="EMBL" id="LJYG01000101">
    <property type="protein sequence ID" value="KRQ06483.1"/>
    <property type="molecule type" value="Genomic_DNA"/>
</dbReference>
<comment type="caution">
    <text evidence="2">The sequence shown here is derived from an EMBL/GenBank/DDBJ whole genome shotgun (WGS) entry which is preliminary data.</text>
</comment>
<organism evidence="2 3">
    <name type="scientific">Bradyrhizobium manausense</name>
    <dbReference type="NCBI Taxonomy" id="989370"/>
    <lineage>
        <taxon>Bacteria</taxon>
        <taxon>Pseudomonadati</taxon>
        <taxon>Pseudomonadota</taxon>
        <taxon>Alphaproteobacteria</taxon>
        <taxon>Hyphomicrobiales</taxon>
        <taxon>Nitrobacteraceae</taxon>
        <taxon>Bradyrhizobium</taxon>
    </lineage>
</organism>
<dbReference type="InterPro" id="IPR038717">
    <property type="entry name" value="Tc1-like_DDE_dom"/>
</dbReference>
<name>A0A0R3D9J6_9BRAD</name>
<dbReference type="RefSeq" id="WP_057752899.1">
    <property type="nucleotide sequence ID" value="NZ_LJYG01000101.1"/>
</dbReference>